<keyword evidence="2" id="KW-1185">Reference proteome</keyword>
<reference evidence="1" key="1">
    <citation type="submission" date="2019-10" db="EMBL/GenBank/DDBJ databases">
        <authorList>
            <consortium name="DOE Joint Genome Institute"/>
            <person name="Kuo A."/>
            <person name="Miyauchi S."/>
            <person name="Kiss E."/>
            <person name="Drula E."/>
            <person name="Kohler A."/>
            <person name="Sanchez-Garcia M."/>
            <person name="Andreopoulos B."/>
            <person name="Barry K.W."/>
            <person name="Bonito G."/>
            <person name="Buee M."/>
            <person name="Carver A."/>
            <person name="Chen C."/>
            <person name="Cichocki N."/>
            <person name="Clum A."/>
            <person name="Culley D."/>
            <person name="Crous P.W."/>
            <person name="Fauchery L."/>
            <person name="Girlanda M."/>
            <person name="Hayes R."/>
            <person name="Keri Z."/>
            <person name="Labutti K."/>
            <person name="Lipzen A."/>
            <person name="Lombard V."/>
            <person name="Magnuson J."/>
            <person name="Maillard F."/>
            <person name="Morin E."/>
            <person name="Murat C."/>
            <person name="Nolan M."/>
            <person name="Ohm R."/>
            <person name="Pangilinan J."/>
            <person name="Pereira M."/>
            <person name="Perotto S."/>
            <person name="Peter M."/>
            <person name="Riley R."/>
            <person name="Sitrit Y."/>
            <person name="Stielow B."/>
            <person name="Szollosi G."/>
            <person name="Zifcakova L."/>
            <person name="Stursova M."/>
            <person name="Spatafora J.W."/>
            <person name="Tedersoo L."/>
            <person name="Vaario L.-M."/>
            <person name="Yamada A."/>
            <person name="Yan M."/>
            <person name="Wang P."/>
            <person name="Xu J."/>
            <person name="Bruns T."/>
            <person name="Baldrian P."/>
            <person name="Vilgalys R."/>
            <person name="Henrissat B."/>
            <person name="Grigoriev I.V."/>
            <person name="Hibbett D."/>
            <person name="Nagy L.G."/>
            <person name="Martin F.M."/>
        </authorList>
    </citation>
    <scope>NUCLEOTIDE SEQUENCE</scope>
    <source>
        <strain evidence="1">P2</strain>
    </source>
</reference>
<protein>
    <submittedName>
        <fullName evidence="1">Uncharacterized protein</fullName>
    </submittedName>
</protein>
<evidence type="ECO:0000313" key="1">
    <source>
        <dbReference type="EMBL" id="KAF9647665.1"/>
    </source>
</evidence>
<reference evidence="1" key="2">
    <citation type="journal article" date="2020" name="Nat. Commun.">
        <title>Large-scale genome sequencing of mycorrhizal fungi provides insights into the early evolution of symbiotic traits.</title>
        <authorList>
            <person name="Miyauchi S."/>
            <person name="Kiss E."/>
            <person name="Kuo A."/>
            <person name="Drula E."/>
            <person name="Kohler A."/>
            <person name="Sanchez-Garcia M."/>
            <person name="Morin E."/>
            <person name="Andreopoulos B."/>
            <person name="Barry K.W."/>
            <person name="Bonito G."/>
            <person name="Buee M."/>
            <person name="Carver A."/>
            <person name="Chen C."/>
            <person name="Cichocki N."/>
            <person name="Clum A."/>
            <person name="Culley D."/>
            <person name="Crous P.W."/>
            <person name="Fauchery L."/>
            <person name="Girlanda M."/>
            <person name="Hayes R.D."/>
            <person name="Keri Z."/>
            <person name="LaButti K."/>
            <person name="Lipzen A."/>
            <person name="Lombard V."/>
            <person name="Magnuson J."/>
            <person name="Maillard F."/>
            <person name="Murat C."/>
            <person name="Nolan M."/>
            <person name="Ohm R.A."/>
            <person name="Pangilinan J."/>
            <person name="Pereira M.F."/>
            <person name="Perotto S."/>
            <person name="Peter M."/>
            <person name="Pfister S."/>
            <person name="Riley R."/>
            <person name="Sitrit Y."/>
            <person name="Stielow J.B."/>
            <person name="Szollosi G."/>
            <person name="Zifcakova L."/>
            <person name="Stursova M."/>
            <person name="Spatafora J.W."/>
            <person name="Tedersoo L."/>
            <person name="Vaario L.M."/>
            <person name="Yamada A."/>
            <person name="Yan M."/>
            <person name="Wang P."/>
            <person name="Xu J."/>
            <person name="Bruns T."/>
            <person name="Baldrian P."/>
            <person name="Vilgalys R."/>
            <person name="Dunand C."/>
            <person name="Henrissat B."/>
            <person name="Grigoriev I.V."/>
            <person name="Hibbett D."/>
            <person name="Nagy L.G."/>
            <person name="Martin F.M."/>
        </authorList>
    </citation>
    <scope>NUCLEOTIDE SEQUENCE</scope>
    <source>
        <strain evidence="1">P2</strain>
    </source>
</reference>
<name>A0ACB6ZD79_THEGA</name>
<dbReference type="Proteomes" id="UP000886501">
    <property type="component" value="Unassembled WGS sequence"/>
</dbReference>
<accession>A0ACB6ZD79</accession>
<dbReference type="EMBL" id="MU118029">
    <property type="protein sequence ID" value="KAF9647665.1"/>
    <property type="molecule type" value="Genomic_DNA"/>
</dbReference>
<organism evidence="1 2">
    <name type="scientific">Thelephora ganbajun</name>
    <name type="common">Ganba fungus</name>
    <dbReference type="NCBI Taxonomy" id="370292"/>
    <lineage>
        <taxon>Eukaryota</taxon>
        <taxon>Fungi</taxon>
        <taxon>Dikarya</taxon>
        <taxon>Basidiomycota</taxon>
        <taxon>Agaricomycotina</taxon>
        <taxon>Agaricomycetes</taxon>
        <taxon>Thelephorales</taxon>
        <taxon>Thelephoraceae</taxon>
        <taxon>Thelephora</taxon>
    </lineage>
</organism>
<evidence type="ECO:0000313" key="2">
    <source>
        <dbReference type="Proteomes" id="UP000886501"/>
    </source>
</evidence>
<sequence>MYPSALSLSLFAFIPLSVVLRAHAQTYTATYNPSDLPDHSENGQSGTNKCGTGSNQTSTCQNAYINSVEDFCLFAPPEPGPASVIGNVEQIVVSWCIKSGYGTRVIPVGSIKGAHFVQTPDYVQITGIGDLTSLNIPAGDAGGELDPHGATGNGNPVGGLVFSSAFNNGKLQQLHEWTNFMSASEFCFRACREGPQAPALCQHIYDVLGCGWNMPGNYNPGTFENCKGDSGEPMGVYGGSTFHQGDPATPPPHPAPPTSQCTPVGTIGVSTSSSIPPSVSSSGVPHSSVGTNATPRPTGTV</sequence>
<comment type="caution">
    <text evidence="1">The sequence shown here is derived from an EMBL/GenBank/DDBJ whole genome shotgun (WGS) entry which is preliminary data.</text>
</comment>
<proteinExistence type="predicted"/>
<gene>
    <name evidence="1" type="ORF">BDM02DRAFT_2538890</name>
</gene>